<accession>A0A5E4NHD1</accession>
<comment type="similarity">
    <text evidence="1">Belongs to the FAM136 family.</text>
</comment>
<dbReference type="GO" id="GO:0005737">
    <property type="term" value="C:cytoplasm"/>
    <property type="evidence" value="ECO:0007669"/>
    <property type="project" value="TreeGrafter"/>
</dbReference>
<dbReference type="OrthoDB" id="9975421at2759"/>
<organism evidence="2 3">
    <name type="scientific">Cinara cedri</name>
    <dbReference type="NCBI Taxonomy" id="506608"/>
    <lineage>
        <taxon>Eukaryota</taxon>
        <taxon>Metazoa</taxon>
        <taxon>Ecdysozoa</taxon>
        <taxon>Arthropoda</taxon>
        <taxon>Hexapoda</taxon>
        <taxon>Insecta</taxon>
        <taxon>Pterygota</taxon>
        <taxon>Neoptera</taxon>
        <taxon>Paraneoptera</taxon>
        <taxon>Hemiptera</taxon>
        <taxon>Sternorrhyncha</taxon>
        <taxon>Aphidomorpha</taxon>
        <taxon>Aphidoidea</taxon>
        <taxon>Aphididae</taxon>
        <taxon>Lachninae</taxon>
        <taxon>Cinara</taxon>
    </lineage>
</organism>
<proteinExistence type="inferred from homology"/>
<keyword evidence="3" id="KW-1185">Reference proteome</keyword>
<dbReference type="InterPro" id="IPR008560">
    <property type="entry name" value="DUF842_euk"/>
</dbReference>
<evidence type="ECO:0000256" key="1">
    <source>
        <dbReference type="ARBA" id="ARBA00009952"/>
    </source>
</evidence>
<dbReference type="AlphaFoldDB" id="A0A5E4NHD1"/>
<gene>
    <name evidence="2" type="ORF">CINCED_3A010973</name>
</gene>
<dbReference type="PANTHER" id="PTHR21096">
    <property type="entry name" value="PROTEIN FAM136A"/>
    <property type="match status" value="1"/>
</dbReference>
<evidence type="ECO:0000313" key="2">
    <source>
        <dbReference type="EMBL" id="VVC41758.1"/>
    </source>
</evidence>
<sequence length="144" mass="16801">MEEEQQRLQKAAMDVMDTLDRRCLRTLQIQMHECAIDCCKDTTNNIKTLETCSNNCSKELVEAQNYIQNEFNKWQQRILRCVQDCSDAVTDKMPSSRNHSDTTEMKYIKEAEACASKCFNKHIQLLPKLTDKIVDNISNKTVRY</sequence>
<dbReference type="PANTHER" id="PTHR21096:SF0">
    <property type="entry name" value="PROTEIN FAM136A"/>
    <property type="match status" value="1"/>
</dbReference>
<dbReference type="Pfam" id="PF05811">
    <property type="entry name" value="DUF842"/>
    <property type="match status" value="1"/>
</dbReference>
<dbReference type="EMBL" id="CABPRJ010001925">
    <property type="protein sequence ID" value="VVC41758.1"/>
    <property type="molecule type" value="Genomic_DNA"/>
</dbReference>
<reference evidence="2 3" key="1">
    <citation type="submission" date="2019-08" db="EMBL/GenBank/DDBJ databases">
        <authorList>
            <person name="Alioto T."/>
            <person name="Alioto T."/>
            <person name="Gomez Garrido J."/>
        </authorList>
    </citation>
    <scope>NUCLEOTIDE SEQUENCE [LARGE SCALE GENOMIC DNA]</scope>
</reference>
<dbReference type="Proteomes" id="UP000325440">
    <property type="component" value="Unassembled WGS sequence"/>
</dbReference>
<evidence type="ECO:0008006" key="4">
    <source>
        <dbReference type="Google" id="ProtNLM"/>
    </source>
</evidence>
<protein>
    <recommendedName>
        <fullName evidence="4">Protein FAM136A</fullName>
    </recommendedName>
</protein>
<evidence type="ECO:0000313" key="3">
    <source>
        <dbReference type="Proteomes" id="UP000325440"/>
    </source>
</evidence>
<name>A0A5E4NHD1_9HEMI</name>